<sequence length="863" mass="93103">MSSVGIDLGNDSCVIGLAGRGGIDIILNESSNRRTPSMVSFQGKQRFMGEAALSISRSNFKNTARDLKRMVGRRWEEPELQADLARVPFSTEKHPETGGVGVRVTYNEESVLFSVEQVVAMMLNKAADIAKAANSDLSVAEAVISIPGWYTDAMRHAMLNAVQIAGLNCLRLMHESTATALAYGIYRSAKGEFSDGNARKVLFLDLGHSSFCASVVTFTQAALSVKSTCYDRNLGGRDMDWAIAQHLADDFKAKTKMDPRDSHKSMIKLLDAAERAKKTLSPIGVADTIVNIECLVEERDYNGRLTLEAFEKLIAPLVARLDAPVLQALKEAGVTVDQLDAIEIVGGATRVPLVKRHLAGLLRTDPAAINYGLSCTMNADEAVARGCALQCAILSSRFRVKDFAIVEAVPYPVRMVWDPAPSDDSDGEEAEESGNSTMVFHRNGDSPRTRRFTLKRNQPFTLKAVYDDPSLLPPGAPLEIATYRIDIPQQFKGVSPPCSVRINVRHDLNGIIQLQSAQLMEEVAEAPPAAADASAAAAAPPAAAMEVEGKEGEAKGEGKEGETAEAAAAAPASPVPAEPAKKKFKPVTLAVDAATAAWKINQVNAAVEAEASMANQDRVVKETSNKRNELEAYIYSMRDRIGSGGDLAPFTAPAEAASMSTALEQAEEWLYSDEGFDSTKSVYAGKLKDLQALGGPLEARLYESQNRDAATAELRLAADVYKRFANSQDETTAHVSDDDKDKVRANARKAEEWLFDMQAKQGALPATQDPCLRVADVKAQVEELHKTCKPIMTQPKPAPKPKEEEKKEEEKKEQAPPTEAAPTSGEPMDVNEAKEGAEGVAPMEEDKAEGGAEPMEVAADEAK</sequence>
<dbReference type="GO" id="GO:0005829">
    <property type="term" value="C:cytosol"/>
    <property type="evidence" value="ECO:0007669"/>
    <property type="project" value="TreeGrafter"/>
</dbReference>
<dbReference type="PROSITE" id="PS01036">
    <property type="entry name" value="HSP70_3"/>
    <property type="match status" value="1"/>
</dbReference>
<dbReference type="InterPro" id="IPR013126">
    <property type="entry name" value="Hsp_70_fam"/>
</dbReference>
<feature type="compositionally biased region" description="Low complexity" evidence="3">
    <location>
        <begin position="531"/>
        <end position="546"/>
    </location>
</feature>
<dbReference type="FunFam" id="3.30.420.40:FF:000171">
    <property type="entry name" value="Heat shock 70 kDa protein 4"/>
    <property type="match status" value="2"/>
</dbReference>
<organism evidence="4 5">
    <name type="scientific">Tribonema minus</name>
    <dbReference type="NCBI Taxonomy" id="303371"/>
    <lineage>
        <taxon>Eukaryota</taxon>
        <taxon>Sar</taxon>
        <taxon>Stramenopiles</taxon>
        <taxon>Ochrophyta</taxon>
        <taxon>PX clade</taxon>
        <taxon>Xanthophyceae</taxon>
        <taxon>Tribonematales</taxon>
        <taxon>Tribonemataceae</taxon>
        <taxon>Tribonema</taxon>
    </lineage>
</organism>
<comment type="caution">
    <text evidence="4">The sequence shown here is derived from an EMBL/GenBank/DDBJ whole genome shotgun (WGS) entry which is preliminary data.</text>
</comment>
<dbReference type="FunFam" id="3.30.30.30:FF:000002">
    <property type="entry name" value="Heat shock 70 kDa protein 4"/>
    <property type="match status" value="1"/>
</dbReference>
<dbReference type="Gene3D" id="3.30.420.40">
    <property type="match status" value="2"/>
</dbReference>
<dbReference type="Gene3D" id="2.60.34.10">
    <property type="entry name" value="Substrate Binding Domain Of DNAk, Chain A, domain 1"/>
    <property type="match status" value="1"/>
</dbReference>
<dbReference type="Proteomes" id="UP000664859">
    <property type="component" value="Unassembled WGS sequence"/>
</dbReference>
<dbReference type="GO" id="GO:0005634">
    <property type="term" value="C:nucleus"/>
    <property type="evidence" value="ECO:0007669"/>
    <property type="project" value="TreeGrafter"/>
</dbReference>
<keyword evidence="1" id="KW-0547">Nucleotide-binding</keyword>
<dbReference type="GO" id="GO:0140662">
    <property type="term" value="F:ATP-dependent protein folding chaperone"/>
    <property type="evidence" value="ECO:0007669"/>
    <property type="project" value="InterPro"/>
</dbReference>
<dbReference type="FunFam" id="3.90.640.10:FF:000004">
    <property type="entry name" value="Heat shock 70 kDa protein 4"/>
    <property type="match status" value="1"/>
</dbReference>
<dbReference type="SUPFAM" id="SSF100934">
    <property type="entry name" value="Heat shock protein 70kD (HSP70), C-terminal subdomain"/>
    <property type="match status" value="2"/>
</dbReference>
<evidence type="ECO:0000313" key="4">
    <source>
        <dbReference type="EMBL" id="KAG5189610.1"/>
    </source>
</evidence>
<feature type="region of interest" description="Disordered" evidence="3">
    <location>
        <begin position="786"/>
        <end position="863"/>
    </location>
</feature>
<feature type="compositionally biased region" description="Acidic residues" evidence="3">
    <location>
        <begin position="421"/>
        <end position="432"/>
    </location>
</feature>
<dbReference type="InterPro" id="IPR018181">
    <property type="entry name" value="Heat_shock_70_CS"/>
</dbReference>
<evidence type="ECO:0000256" key="2">
    <source>
        <dbReference type="ARBA" id="ARBA00022840"/>
    </source>
</evidence>
<evidence type="ECO:0000256" key="1">
    <source>
        <dbReference type="ARBA" id="ARBA00022741"/>
    </source>
</evidence>
<dbReference type="Gene3D" id="3.90.640.10">
    <property type="entry name" value="Actin, Chain A, domain 4"/>
    <property type="match status" value="1"/>
</dbReference>
<name>A0A836CK58_9STRA</name>
<dbReference type="CDD" id="cd11732">
    <property type="entry name" value="ASKHA_NBD_HSP70_HSP105-110-like"/>
    <property type="match status" value="1"/>
</dbReference>
<protein>
    <submittedName>
        <fullName evidence="4">Heat shock protein 70</fullName>
    </submittedName>
</protein>
<dbReference type="InterPro" id="IPR029047">
    <property type="entry name" value="HSP70_peptide-bd_sf"/>
</dbReference>
<dbReference type="InterPro" id="IPR043129">
    <property type="entry name" value="ATPase_NBD"/>
</dbReference>
<keyword evidence="4" id="KW-0346">Stress response</keyword>
<dbReference type="PANTHER" id="PTHR45639">
    <property type="entry name" value="HSC70CB, ISOFORM G-RELATED"/>
    <property type="match status" value="1"/>
</dbReference>
<dbReference type="GO" id="GO:0005524">
    <property type="term" value="F:ATP binding"/>
    <property type="evidence" value="ECO:0007669"/>
    <property type="project" value="UniProtKB-KW"/>
</dbReference>
<keyword evidence="5" id="KW-1185">Reference proteome</keyword>
<feature type="region of interest" description="Disordered" evidence="3">
    <location>
        <begin position="531"/>
        <end position="579"/>
    </location>
</feature>
<dbReference type="OrthoDB" id="434160at2759"/>
<reference evidence="4" key="1">
    <citation type="submission" date="2021-02" db="EMBL/GenBank/DDBJ databases">
        <title>First Annotated Genome of the Yellow-green Alga Tribonema minus.</title>
        <authorList>
            <person name="Mahan K.M."/>
        </authorList>
    </citation>
    <scope>NUCLEOTIDE SEQUENCE</scope>
    <source>
        <strain evidence="4">UTEX B ZZ1240</strain>
    </source>
</reference>
<dbReference type="PRINTS" id="PR00301">
    <property type="entry name" value="HEATSHOCK70"/>
</dbReference>
<dbReference type="AlphaFoldDB" id="A0A836CK58"/>
<dbReference type="Gene3D" id="3.30.30.30">
    <property type="match status" value="1"/>
</dbReference>
<dbReference type="Gene3D" id="1.20.1270.10">
    <property type="match status" value="1"/>
</dbReference>
<proteinExistence type="predicted"/>
<dbReference type="Pfam" id="PF00012">
    <property type="entry name" value="HSP70"/>
    <property type="match status" value="1"/>
</dbReference>
<dbReference type="SUPFAM" id="SSF53067">
    <property type="entry name" value="Actin-like ATPase domain"/>
    <property type="match status" value="2"/>
</dbReference>
<dbReference type="PROSITE" id="PS00329">
    <property type="entry name" value="HSP70_2"/>
    <property type="match status" value="1"/>
</dbReference>
<dbReference type="SUPFAM" id="SSF100920">
    <property type="entry name" value="Heat shock protein 70kD (HSP70), peptide-binding domain"/>
    <property type="match status" value="1"/>
</dbReference>
<evidence type="ECO:0000313" key="5">
    <source>
        <dbReference type="Proteomes" id="UP000664859"/>
    </source>
</evidence>
<dbReference type="FunFam" id="1.20.1270.10:FF:000002">
    <property type="entry name" value="Heat shock 70 kDa protein 4"/>
    <property type="match status" value="1"/>
</dbReference>
<dbReference type="PANTHER" id="PTHR45639:SF4">
    <property type="entry name" value="HSC70CB, ISOFORM G"/>
    <property type="match status" value="1"/>
</dbReference>
<feature type="region of interest" description="Disordered" evidence="3">
    <location>
        <begin position="420"/>
        <end position="450"/>
    </location>
</feature>
<evidence type="ECO:0000256" key="3">
    <source>
        <dbReference type="SAM" id="MobiDB-lite"/>
    </source>
</evidence>
<gene>
    <name evidence="4" type="ORF">JKP88DRAFT_269374</name>
</gene>
<feature type="compositionally biased region" description="Basic and acidic residues" evidence="3">
    <location>
        <begin position="800"/>
        <end position="814"/>
    </location>
</feature>
<feature type="compositionally biased region" description="Basic and acidic residues" evidence="3">
    <location>
        <begin position="547"/>
        <end position="562"/>
    </location>
</feature>
<keyword evidence="2" id="KW-0067">ATP-binding</keyword>
<accession>A0A836CK58</accession>
<dbReference type="InterPro" id="IPR029048">
    <property type="entry name" value="HSP70_C_sf"/>
</dbReference>
<dbReference type="EMBL" id="JAFCMP010000046">
    <property type="protein sequence ID" value="KAG5189610.1"/>
    <property type="molecule type" value="Genomic_DNA"/>
</dbReference>